<dbReference type="PANTHER" id="PTHR38886:SF1">
    <property type="entry name" value="NACHT-NTPASE AND P-LOOP NTPASES N-TERMINAL DOMAIN-CONTAINING PROTEIN"/>
    <property type="match status" value="1"/>
</dbReference>
<name>A0A2J6PDQ0_9HELO</name>
<gene>
    <name evidence="2" type="ORF">NA56DRAFT_639549</name>
</gene>
<dbReference type="InterPro" id="IPR029071">
    <property type="entry name" value="Ubiquitin-like_domsf"/>
</dbReference>
<dbReference type="PANTHER" id="PTHR38886">
    <property type="entry name" value="SESA DOMAIN-CONTAINING PROTEIN"/>
    <property type="match status" value="1"/>
</dbReference>
<dbReference type="PROSITE" id="PS50053">
    <property type="entry name" value="UBIQUITIN_2"/>
    <property type="match status" value="1"/>
</dbReference>
<keyword evidence="3" id="KW-1185">Reference proteome</keyword>
<sequence length="712" mass="80074">MSGFGWSAGDVVQAAKVIAKVVQALKETGGARDEYRQAIEFLSGLEQTLQNLASAGRVLPQTSETQEILLQTKRIVDVLEPLHRQLKESEPSLGTAASGDAAARLKSKLKWTFQQSKKLERLEDTISVPLATINANIGMQILSLITELQSGLPAATCDALSTRINNTIVCGLRTELQPFSQAIERQTTSSAMVLDPIKTHLAAQLDSQRVVEVNLADKVNEVQTELERLRISVETNATALYHNVVPLPTSTGDSPLSQTKLDARHRMIQSLCAMTQSIRELLIAMLELAWPFLLLFLRKVDATRQHLSRQIMGDSIFFEDALGRIRNLPYEFFQHWDVFHPYLMKTFEKVPGAYYLAQGRYHLLDSNTGAIVDPRVWRTAVKAGSRISMSIVTVSLSSATRACPCCGGVKKWTGSYNFATCSTCSAAYRLFESRRRKHLQPRDGSRWLKTLLGSQKSSIQANESSQQLFTTPFPSPGPQSKIIELDEIDVEDLQREDLDLKRFKKIDIISINEPRKVADSVEELMNLILRFKDSEEVLPAERCAAIIETVALVRAEAQQDVTIFDIESEDDIFMYHSKCLVQSLSTVASTPHLSDIDLRDLSRRIEAWRKWISCRIVGTLQQDILSGQVQDPGILLLLQSLTGKHEMIRVQQKTTIKEIKDMYQDLEGLPHSYQYLVSKGKKLEEGRSVLDYGLDTQSYIHVLLPIWGRRRH</sequence>
<protein>
    <recommendedName>
        <fullName evidence="1">Ubiquitin-like domain-containing protein</fullName>
    </recommendedName>
</protein>
<dbReference type="PRINTS" id="PR00348">
    <property type="entry name" value="UBIQUITIN"/>
</dbReference>
<dbReference type="AlphaFoldDB" id="A0A2J6PDQ0"/>
<organism evidence="2 3">
    <name type="scientific">Hyaloscypha hepaticicola</name>
    <dbReference type="NCBI Taxonomy" id="2082293"/>
    <lineage>
        <taxon>Eukaryota</taxon>
        <taxon>Fungi</taxon>
        <taxon>Dikarya</taxon>
        <taxon>Ascomycota</taxon>
        <taxon>Pezizomycotina</taxon>
        <taxon>Leotiomycetes</taxon>
        <taxon>Helotiales</taxon>
        <taxon>Hyaloscyphaceae</taxon>
        <taxon>Hyaloscypha</taxon>
    </lineage>
</organism>
<evidence type="ECO:0000313" key="2">
    <source>
        <dbReference type="EMBL" id="PMD12109.1"/>
    </source>
</evidence>
<dbReference type="SMART" id="SM00213">
    <property type="entry name" value="UBQ"/>
    <property type="match status" value="1"/>
</dbReference>
<dbReference type="STRING" id="1745343.A0A2J6PDQ0"/>
<feature type="domain" description="Ubiquitin-like" evidence="1">
    <location>
        <begin position="634"/>
        <end position="704"/>
    </location>
</feature>
<proteinExistence type="predicted"/>
<evidence type="ECO:0000259" key="1">
    <source>
        <dbReference type="PROSITE" id="PS50053"/>
    </source>
</evidence>
<accession>A0A2J6PDQ0</accession>
<dbReference type="Proteomes" id="UP000235672">
    <property type="component" value="Unassembled WGS sequence"/>
</dbReference>
<dbReference type="InterPro" id="IPR019956">
    <property type="entry name" value="Ubiquitin_dom"/>
</dbReference>
<dbReference type="Pfam" id="PF00240">
    <property type="entry name" value="ubiquitin"/>
    <property type="match status" value="1"/>
</dbReference>
<evidence type="ECO:0000313" key="3">
    <source>
        <dbReference type="Proteomes" id="UP000235672"/>
    </source>
</evidence>
<dbReference type="EMBL" id="KZ613566">
    <property type="protein sequence ID" value="PMD12109.1"/>
    <property type="molecule type" value="Genomic_DNA"/>
</dbReference>
<reference evidence="2 3" key="1">
    <citation type="submission" date="2016-05" db="EMBL/GenBank/DDBJ databases">
        <title>A degradative enzymes factory behind the ericoid mycorrhizal symbiosis.</title>
        <authorList>
            <consortium name="DOE Joint Genome Institute"/>
            <person name="Martino E."/>
            <person name="Morin E."/>
            <person name="Grelet G."/>
            <person name="Kuo A."/>
            <person name="Kohler A."/>
            <person name="Daghino S."/>
            <person name="Barry K."/>
            <person name="Choi C."/>
            <person name="Cichocki N."/>
            <person name="Clum A."/>
            <person name="Copeland A."/>
            <person name="Hainaut M."/>
            <person name="Haridas S."/>
            <person name="Labutti K."/>
            <person name="Lindquist E."/>
            <person name="Lipzen A."/>
            <person name="Khouja H.-R."/>
            <person name="Murat C."/>
            <person name="Ohm R."/>
            <person name="Olson A."/>
            <person name="Spatafora J."/>
            <person name="Veneault-Fourrey C."/>
            <person name="Henrissat B."/>
            <person name="Grigoriev I."/>
            <person name="Martin F."/>
            <person name="Perotto S."/>
        </authorList>
    </citation>
    <scope>NUCLEOTIDE SEQUENCE [LARGE SCALE GENOMIC DNA]</scope>
    <source>
        <strain evidence="2 3">UAMH 7357</strain>
    </source>
</reference>
<dbReference type="InterPro" id="IPR054464">
    <property type="entry name" value="ULD_fung"/>
</dbReference>
<dbReference type="Pfam" id="PF22893">
    <property type="entry name" value="ULD_2"/>
    <property type="match status" value="1"/>
</dbReference>
<dbReference type="Gene3D" id="3.10.20.90">
    <property type="entry name" value="Phosphatidylinositol 3-kinase Catalytic Subunit, Chain A, domain 1"/>
    <property type="match status" value="1"/>
</dbReference>
<dbReference type="InterPro" id="IPR000626">
    <property type="entry name" value="Ubiquitin-like_dom"/>
</dbReference>
<dbReference type="OrthoDB" id="3045089at2759"/>
<dbReference type="SUPFAM" id="SSF54236">
    <property type="entry name" value="Ubiquitin-like"/>
    <property type="match status" value="1"/>
</dbReference>